<dbReference type="EMBL" id="JAGMVJ010000012">
    <property type="protein sequence ID" value="KAH7084235.1"/>
    <property type="molecule type" value="Genomic_DNA"/>
</dbReference>
<organism evidence="2 3">
    <name type="scientific">Paraphoma chrysanthemicola</name>
    <dbReference type="NCBI Taxonomy" id="798071"/>
    <lineage>
        <taxon>Eukaryota</taxon>
        <taxon>Fungi</taxon>
        <taxon>Dikarya</taxon>
        <taxon>Ascomycota</taxon>
        <taxon>Pezizomycotina</taxon>
        <taxon>Dothideomycetes</taxon>
        <taxon>Pleosporomycetidae</taxon>
        <taxon>Pleosporales</taxon>
        <taxon>Pleosporineae</taxon>
        <taxon>Phaeosphaeriaceae</taxon>
        <taxon>Paraphoma</taxon>
    </lineage>
</organism>
<dbReference type="OrthoDB" id="10459563at2759"/>
<proteinExistence type="predicted"/>
<reference evidence="2" key="1">
    <citation type="journal article" date="2021" name="Nat. Commun.">
        <title>Genetic determinants of endophytism in the Arabidopsis root mycobiome.</title>
        <authorList>
            <person name="Mesny F."/>
            <person name="Miyauchi S."/>
            <person name="Thiergart T."/>
            <person name="Pickel B."/>
            <person name="Atanasova L."/>
            <person name="Karlsson M."/>
            <person name="Huettel B."/>
            <person name="Barry K.W."/>
            <person name="Haridas S."/>
            <person name="Chen C."/>
            <person name="Bauer D."/>
            <person name="Andreopoulos W."/>
            <person name="Pangilinan J."/>
            <person name="LaButti K."/>
            <person name="Riley R."/>
            <person name="Lipzen A."/>
            <person name="Clum A."/>
            <person name="Drula E."/>
            <person name="Henrissat B."/>
            <person name="Kohler A."/>
            <person name="Grigoriev I.V."/>
            <person name="Martin F.M."/>
            <person name="Hacquard S."/>
        </authorList>
    </citation>
    <scope>NUCLEOTIDE SEQUENCE</scope>
    <source>
        <strain evidence="2">MPI-SDFR-AT-0120</strain>
    </source>
</reference>
<accession>A0A8K0R2I6</accession>
<feature type="region of interest" description="Disordered" evidence="1">
    <location>
        <begin position="118"/>
        <end position="152"/>
    </location>
</feature>
<dbReference type="AlphaFoldDB" id="A0A8K0R2I6"/>
<name>A0A8K0R2I6_9PLEO</name>
<feature type="region of interest" description="Disordered" evidence="1">
    <location>
        <begin position="188"/>
        <end position="231"/>
    </location>
</feature>
<gene>
    <name evidence="2" type="ORF">FB567DRAFT_77978</name>
</gene>
<dbReference type="Proteomes" id="UP000813461">
    <property type="component" value="Unassembled WGS sequence"/>
</dbReference>
<evidence type="ECO:0000313" key="2">
    <source>
        <dbReference type="EMBL" id="KAH7084235.1"/>
    </source>
</evidence>
<feature type="compositionally biased region" description="Polar residues" evidence="1">
    <location>
        <begin position="143"/>
        <end position="152"/>
    </location>
</feature>
<protein>
    <submittedName>
        <fullName evidence="2">Uncharacterized protein</fullName>
    </submittedName>
</protein>
<keyword evidence="3" id="KW-1185">Reference proteome</keyword>
<sequence>MLGAPDLHHIYLPRYFAESSSDGSENSLHQRERLLADLRQRQAAMFGGHHSGFGGMGAYPPHFLGGQGMMGGYPGRDMGMGMGLPIRGGLGGMGMHPAMGMGMGPAVGVGGRIPFSPSPYGHSRPVPFGYQSRGPPRAHSFRSPYSHSQRSPFSRMCDFTEDDFDDEYRLLPRHSLGRRNRRAFKLVSQHPRGRRGYRPGPYYDDSDDDFDEYDDYDDDWDGDDEYDNYYGSSRRPQAVRWM</sequence>
<feature type="compositionally biased region" description="Acidic residues" evidence="1">
    <location>
        <begin position="204"/>
        <end position="227"/>
    </location>
</feature>
<comment type="caution">
    <text evidence="2">The sequence shown here is derived from an EMBL/GenBank/DDBJ whole genome shotgun (WGS) entry which is preliminary data.</text>
</comment>
<evidence type="ECO:0000256" key="1">
    <source>
        <dbReference type="SAM" id="MobiDB-lite"/>
    </source>
</evidence>
<evidence type="ECO:0000313" key="3">
    <source>
        <dbReference type="Proteomes" id="UP000813461"/>
    </source>
</evidence>